<organism evidence="2 3">
    <name type="scientific">Segatella oris F0302</name>
    <dbReference type="NCBI Taxonomy" id="649760"/>
    <lineage>
        <taxon>Bacteria</taxon>
        <taxon>Pseudomonadati</taxon>
        <taxon>Bacteroidota</taxon>
        <taxon>Bacteroidia</taxon>
        <taxon>Bacteroidales</taxon>
        <taxon>Prevotellaceae</taxon>
        <taxon>Segatella</taxon>
    </lineage>
</organism>
<gene>
    <name evidence="2" type="ORF">HMPREF0971_03047</name>
</gene>
<feature type="domain" description="HNH nuclease" evidence="1">
    <location>
        <begin position="149"/>
        <end position="199"/>
    </location>
</feature>
<dbReference type="Proteomes" id="UP000004079">
    <property type="component" value="Unassembled WGS sequence"/>
</dbReference>
<dbReference type="AlphaFoldDB" id="D1QVC2"/>
<proteinExistence type="predicted"/>
<comment type="caution">
    <text evidence="2">The sequence shown here is derived from an EMBL/GenBank/DDBJ whole genome shotgun (WGS) entry which is preliminary data.</text>
</comment>
<dbReference type="HOGENOM" id="CLU_1048763_0_0_10"/>
<evidence type="ECO:0000313" key="2">
    <source>
        <dbReference type="EMBL" id="EFB30788.1"/>
    </source>
</evidence>
<dbReference type="InterPro" id="IPR003615">
    <property type="entry name" value="HNH_nuc"/>
</dbReference>
<reference evidence="2 3" key="1">
    <citation type="submission" date="2009-11" db="EMBL/GenBank/DDBJ databases">
        <authorList>
            <person name="Weinstock G."/>
            <person name="Sodergren E."/>
            <person name="Clifton S."/>
            <person name="Fulton L."/>
            <person name="Fulton B."/>
            <person name="Courtney L."/>
            <person name="Fronick C."/>
            <person name="Harrison M."/>
            <person name="Strong C."/>
            <person name="Farmer C."/>
            <person name="Delahaunty K."/>
            <person name="Markovic C."/>
            <person name="Hall O."/>
            <person name="Minx P."/>
            <person name="Tomlinson C."/>
            <person name="Mitreva M."/>
            <person name="Nelson J."/>
            <person name="Hou S."/>
            <person name="Wollam A."/>
            <person name="Pepin K.H."/>
            <person name="Johnson M."/>
            <person name="Bhonagiri V."/>
            <person name="Nash W.E."/>
            <person name="Warren W."/>
            <person name="Chinwalla A."/>
            <person name="Mardis E.R."/>
            <person name="Wilson R.K."/>
        </authorList>
    </citation>
    <scope>NUCLEOTIDE SEQUENCE [LARGE SCALE GENOMIC DNA]</scope>
    <source>
        <strain evidence="2 3">F0302</strain>
    </source>
</reference>
<name>D1QVC2_9BACT</name>
<protein>
    <recommendedName>
        <fullName evidence="1">HNH nuclease domain-containing protein</fullName>
    </recommendedName>
</protein>
<evidence type="ECO:0000259" key="1">
    <source>
        <dbReference type="Pfam" id="PF13391"/>
    </source>
</evidence>
<accession>D1QVC2</accession>
<evidence type="ECO:0000313" key="3">
    <source>
        <dbReference type="Proteomes" id="UP000004079"/>
    </source>
</evidence>
<dbReference type="STRING" id="649760.HMPREF0971_03047"/>
<dbReference type="Pfam" id="PF13391">
    <property type="entry name" value="HNH_2"/>
    <property type="match status" value="1"/>
</dbReference>
<sequence length="256" mass="29356">MAHRIPWTREQLIMALNVYCKIPFKDVKEGHPIIQKYAPLIGRSPVALKMKIGNFGRFDPLLRAKGITGLANGSKADENIWKEFWDNPDKLAYESEKLFAKQSGKTIEEYMPIISSDIPQGKDRKAFVRQRVNQNFFREVVLCAYLNKCCITGIGTPSLLEACHITGWAEDTDNRTNPQNGLCMNPLFHRAYDKFLIAITPDYQIVISDKMFSETKGNLFLSYLQTIQGHSIIMPEKFSPDKELLAKHYECYRNSI</sequence>
<dbReference type="EMBL" id="ACUZ02000056">
    <property type="protein sequence ID" value="EFB30788.1"/>
    <property type="molecule type" value="Genomic_DNA"/>
</dbReference>